<feature type="transmembrane region" description="Helical" evidence="9">
    <location>
        <begin position="6"/>
        <end position="27"/>
    </location>
</feature>
<evidence type="ECO:0000256" key="9">
    <source>
        <dbReference type="SAM" id="Phobius"/>
    </source>
</evidence>
<dbReference type="RefSeq" id="WP_173960285.1">
    <property type="nucleotide sequence ID" value="NZ_CBCSCC010000002.1"/>
</dbReference>
<dbReference type="PANTHER" id="PTHR30574">
    <property type="entry name" value="INNER MEMBRANE PROTEIN YEDE"/>
    <property type="match status" value="1"/>
</dbReference>
<keyword evidence="6 9" id="KW-1133">Transmembrane helix</keyword>
<dbReference type="EMBL" id="CP028940">
    <property type="protein sequence ID" value="QKM60523.1"/>
    <property type="molecule type" value="Genomic_DNA"/>
</dbReference>
<feature type="transmembrane region" description="Helical" evidence="9">
    <location>
        <begin position="171"/>
        <end position="189"/>
    </location>
</feature>
<feature type="transmembrane region" description="Helical" evidence="9">
    <location>
        <begin position="201"/>
        <end position="222"/>
    </location>
</feature>
<keyword evidence="7 9" id="KW-0472">Membrane</keyword>
<gene>
    <name evidence="10" type="ORF">DN92_05385</name>
</gene>
<dbReference type="Pfam" id="PF04143">
    <property type="entry name" value="Sulf_transp"/>
    <property type="match status" value="1"/>
</dbReference>
<evidence type="ECO:0000256" key="4">
    <source>
        <dbReference type="ARBA" id="ARBA00022519"/>
    </source>
</evidence>
<proteinExistence type="inferred from homology"/>
<keyword evidence="4" id="KW-0997">Cell inner membrane</keyword>
<evidence type="ECO:0000256" key="5">
    <source>
        <dbReference type="ARBA" id="ARBA00022692"/>
    </source>
</evidence>
<sequence>MTPEHFILFATLGLTMLLGAVLQRTGFCTMGAIADIFLISRLDRIRQWALAIGISIISVSIFSGLGIIDSTKSIYANAKVMYLSVLLGSILFGCGMVLASGCGAKTLIRIGGGNLKSLVVFIVMSLVAYMTLRGFLGVIRVDFLDSVFFTLSGPQDLPSVLSSTFEVSRPVMHLSLGLLIGGGLILFALLSKSFWTFNNLLAGLTVGFSISLMWLISGYLGYIQEDPNTLQEAFLLTNSGKMESLSFVGPYAYAIDWLMFYSDASRVLTIGIVAVLGLTLGSALYAIQARTFRWESFSSVEDTANHLVGASFMGFGGIAALGCTFGQGLSGISTLAISSFLAIIGFFVGAYLALHYLQARLALKPCS</sequence>
<evidence type="ECO:0000256" key="1">
    <source>
        <dbReference type="ARBA" id="ARBA00004429"/>
    </source>
</evidence>
<reference evidence="10 11" key="1">
    <citation type="submission" date="2018-04" db="EMBL/GenBank/DDBJ databases">
        <title>Polynucleobacter sp. UK-Long2-W17 genome.</title>
        <authorList>
            <person name="Hahn M.W."/>
        </authorList>
    </citation>
    <scope>NUCLEOTIDE SEQUENCE [LARGE SCALE GENOMIC DNA]</scope>
    <source>
        <strain evidence="10 11">UK-Long2-W17</strain>
    </source>
</reference>
<feature type="transmembrane region" description="Helical" evidence="9">
    <location>
        <begin position="118"/>
        <end position="139"/>
    </location>
</feature>
<feature type="transmembrane region" description="Helical" evidence="9">
    <location>
        <begin position="267"/>
        <end position="287"/>
    </location>
</feature>
<evidence type="ECO:0000256" key="3">
    <source>
        <dbReference type="ARBA" id="ARBA00022475"/>
    </source>
</evidence>
<dbReference type="InterPro" id="IPR007272">
    <property type="entry name" value="Sulf_transp_TsuA/YedE"/>
</dbReference>
<comment type="subcellular location">
    <subcellularLocation>
        <location evidence="1">Cell inner membrane</location>
        <topology evidence="1">Multi-pass membrane protein</topology>
    </subcellularLocation>
</comment>
<feature type="transmembrane region" description="Helical" evidence="9">
    <location>
        <begin position="48"/>
        <end position="68"/>
    </location>
</feature>
<feature type="transmembrane region" description="Helical" evidence="9">
    <location>
        <begin position="335"/>
        <end position="354"/>
    </location>
</feature>
<feature type="transmembrane region" description="Helical" evidence="9">
    <location>
        <begin position="307"/>
        <end position="329"/>
    </location>
</feature>
<evidence type="ECO:0000313" key="10">
    <source>
        <dbReference type="EMBL" id="QKM60523.1"/>
    </source>
</evidence>
<comment type="similarity">
    <text evidence="8">Belongs to the TsuA/YedE (TC 9.B.102) family.</text>
</comment>
<evidence type="ECO:0000313" key="11">
    <source>
        <dbReference type="Proteomes" id="UP000501090"/>
    </source>
</evidence>
<feature type="transmembrane region" description="Helical" evidence="9">
    <location>
        <begin position="80"/>
        <end position="98"/>
    </location>
</feature>
<evidence type="ECO:0000256" key="2">
    <source>
        <dbReference type="ARBA" id="ARBA00022448"/>
    </source>
</evidence>
<dbReference type="AlphaFoldDB" id="A0A6M9PX63"/>
<protein>
    <submittedName>
        <fullName evidence="10">Transporter</fullName>
    </submittedName>
</protein>
<accession>A0A6M9PX63</accession>
<evidence type="ECO:0000256" key="6">
    <source>
        <dbReference type="ARBA" id="ARBA00022989"/>
    </source>
</evidence>
<organism evidence="10 11">
    <name type="scientific">Polynucleobacter arcticus</name>
    <dbReference type="NCBI Taxonomy" id="1743165"/>
    <lineage>
        <taxon>Bacteria</taxon>
        <taxon>Pseudomonadati</taxon>
        <taxon>Pseudomonadota</taxon>
        <taxon>Betaproteobacteria</taxon>
        <taxon>Burkholderiales</taxon>
        <taxon>Burkholderiaceae</taxon>
        <taxon>Polynucleobacter</taxon>
    </lineage>
</organism>
<dbReference type="GO" id="GO:0005886">
    <property type="term" value="C:plasma membrane"/>
    <property type="evidence" value="ECO:0007669"/>
    <property type="project" value="UniProtKB-SubCell"/>
</dbReference>
<dbReference type="PANTHER" id="PTHR30574:SF1">
    <property type="entry name" value="SULPHUR TRANSPORT DOMAIN-CONTAINING PROTEIN"/>
    <property type="match status" value="1"/>
</dbReference>
<keyword evidence="2" id="KW-0813">Transport</keyword>
<dbReference type="Proteomes" id="UP000501090">
    <property type="component" value="Chromosome"/>
</dbReference>
<name>A0A6M9PX63_9BURK</name>
<evidence type="ECO:0000256" key="8">
    <source>
        <dbReference type="ARBA" id="ARBA00035655"/>
    </source>
</evidence>
<keyword evidence="5 9" id="KW-0812">Transmembrane</keyword>
<evidence type="ECO:0000256" key="7">
    <source>
        <dbReference type="ARBA" id="ARBA00023136"/>
    </source>
</evidence>
<keyword evidence="11" id="KW-1185">Reference proteome</keyword>
<dbReference type="KEGG" id="pard:DN92_05385"/>
<keyword evidence="3" id="KW-1003">Cell membrane</keyword>